<protein>
    <submittedName>
        <fullName evidence="1">Uncharacterized protein</fullName>
    </submittedName>
</protein>
<gene>
    <name evidence="1" type="ORF">EV137_0437</name>
</gene>
<evidence type="ECO:0000313" key="1">
    <source>
        <dbReference type="EMBL" id="TDW93164.1"/>
    </source>
</evidence>
<accession>A0ABY2FK48</accession>
<dbReference type="EMBL" id="SODU01000001">
    <property type="protein sequence ID" value="TDW93164.1"/>
    <property type="molecule type" value="Genomic_DNA"/>
</dbReference>
<keyword evidence="2" id="KW-1185">Reference proteome</keyword>
<name>A0ABY2FK48_9ACTN</name>
<proteinExistence type="predicted"/>
<evidence type="ECO:0000313" key="2">
    <source>
        <dbReference type="Proteomes" id="UP000295060"/>
    </source>
</evidence>
<sequence length="53" mass="5731">MNDMLLAVLITAGSIGLLVAMGRLTDTLVGGQAEQWAKTLVNKGDADEMERRR</sequence>
<organism evidence="1 2">
    <name type="scientific">Kribbella pratensis</name>
    <dbReference type="NCBI Taxonomy" id="2512112"/>
    <lineage>
        <taxon>Bacteria</taxon>
        <taxon>Bacillati</taxon>
        <taxon>Actinomycetota</taxon>
        <taxon>Actinomycetes</taxon>
        <taxon>Propionibacteriales</taxon>
        <taxon>Kribbellaceae</taxon>
        <taxon>Kribbella</taxon>
    </lineage>
</organism>
<dbReference type="Proteomes" id="UP000295060">
    <property type="component" value="Unassembled WGS sequence"/>
</dbReference>
<reference evidence="1 2" key="1">
    <citation type="submission" date="2019-03" db="EMBL/GenBank/DDBJ databases">
        <title>Genomic Encyclopedia of Type Strains, Phase III (KMG-III): the genomes of soil and plant-associated and newly described type strains.</title>
        <authorList>
            <person name="Whitman W."/>
        </authorList>
    </citation>
    <scope>NUCLEOTIDE SEQUENCE [LARGE SCALE GENOMIC DNA]</scope>
    <source>
        <strain evidence="1 2">VKMAc-2574</strain>
    </source>
</reference>
<comment type="caution">
    <text evidence="1">The sequence shown here is derived from an EMBL/GenBank/DDBJ whole genome shotgun (WGS) entry which is preliminary data.</text>
</comment>